<sequence>MSSIPKTMKAVLLTGHGGPEKLVWREDVPVPEPGPGEVLVKVAAAGVNNTDINTRIGWYAREVTTSTNEAEGAAVEAGGWAGAMRFPRIQGGDLCGYVVAKGEGADRLALGARVVSPNCLPRPRPDNPLNFIVIGSEIDGAFAEYCLMREDDLYDVTASPLSDIELGAMPCAYGTAEGLLTRANVQPAERVLVTGASGGVGMAAVQLARLRGAHVTGVAAAAKAGAVKEAGAVEVIGRDDRLPERAFHKVIDVLGGPRWGELLRALRPGGHYAASGAIAGPLVTADLRDVYLDDLTLHGSTFQPWQVFARLVDVMNAGAVRPLVSKTYPLHEIHTAQADFEAKRYPGKLVLIPGDAT</sequence>
<evidence type="ECO:0000259" key="2">
    <source>
        <dbReference type="SMART" id="SM00829"/>
    </source>
</evidence>
<dbReference type="InterPro" id="IPR011032">
    <property type="entry name" value="GroES-like_sf"/>
</dbReference>
<dbReference type="Pfam" id="PF08240">
    <property type="entry name" value="ADH_N"/>
    <property type="match status" value="1"/>
</dbReference>
<dbReference type="Gene3D" id="3.40.50.720">
    <property type="entry name" value="NAD(P)-binding Rossmann-like Domain"/>
    <property type="match status" value="1"/>
</dbReference>
<keyword evidence="4" id="KW-1185">Reference proteome</keyword>
<dbReference type="InterPro" id="IPR051603">
    <property type="entry name" value="Zinc-ADH_QOR/CCCR"/>
</dbReference>
<dbReference type="Proteomes" id="UP000199328">
    <property type="component" value="Unassembled WGS sequence"/>
</dbReference>
<dbReference type="SMART" id="SM00829">
    <property type="entry name" value="PKS_ER"/>
    <property type="match status" value="1"/>
</dbReference>
<feature type="domain" description="Enoyl reductase (ER)" evidence="2">
    <location>
        <begin position="17"/>
        <end position="351"/>
    </location>
</feature>
<evidence type="ECO:0000313" key="4">
    <source>
        <dbReference type="Proteomes" id="UP000199328"/>
    </source>
</evidence>
<dbReference type="InterPro" id="IPR020843">
    <property type="entry name" value="ER"/>
</dbReference>
<dbReference type="PANTHER" id="PTHR44154:SF1">
    <property type="entry name" value="QUINONE OXIDOREDUCTASE"/>
    <property type="match status" value="1"/>
</dbReference>
<evidence type="ECO:0000313" key="3">
    <source>
        <dbReference type="EMBL" id="SDK96126.1"/>
    </source>
</evidence>
<keyword evidence="1" id="KW-0521">NADP</keyword>
<organism evidence="3 4">
    <name type="scientific">Meinhardsimonia xiamenensis</name>
    <dbReference type="NCBI Taxonomy" id="990712"/>
    <lineage>
        <taxon>Bacteria</taxon>
        <taxon>Pseudomonadati</taxon>
        <taxon>Pseudomonadota</taxon>
        <taxon>Alphaproteobacteria</taxon>
        <taxon>Rhodobacterales</taxon>
        <taxon>Paracoccaceae</taxon>
        <taxon>Meinhardsimonia</taxon>
    </lineage>
</organism>
<reference evidence="4" key="1">
    <citation type="submission" date="2016-10" db="EMBL/GenBank/DDBJ databases">
        <authorList>
            <person name="Varghese N."/>
            <person name="Submissions S."/>
        </authorList>
    </citation>
    <scope>NUCLEOTIDE SEQUENCE [LARGE SCALE GENOMIC DNA]</scope>
    <source>
        <strain evidence="4">CGMCC 1.10789</strain>
    </source>
</reference>
<dbReference type="InterPro" id="IPR036291">
    <property type="entry name" value="NAD(P)-bd_dom_sf"/>
</dbReference>
<dbReference type="CDD" id="cd08274">
    <property type="entry name" value="MDR9"/>
    <property type="match status" value="1"/>
</dbReference>
<accession>A0A1G9G689</accession>
<proteinExistence type="predicted"/>
<dbReference type="AlphaFoldDB" id="A0A1G9G689"/>
<dbReference type="STRING" id="990712.SAMN05216257_106115"/>
<dbReference type="Gene3D" id="3.90.180.10">
    <property type="entry name" value="Medium-chain alcohol dehydrogenases, catalytic domain"/>
    <property type="match status" value="1"/>
</dbReference>
<protein>
    <submittedName>
        <fullName evidence="3">Alcohol dehydrogenase</fullName>
    </submittedName>
</protein>
<dbReference type="InterPro" id="IPR013154">
    <property type="entry name" value="ADH-like_N"/>
</dbReference>
<dbReference type="Pfam" id="PF00107">
    <property type="entry name" value="ADH_zinc_N"/>
    <property type="match status" value="1"/>
</dbReference>
<dbReference type="GO" id="GO:0016491">
    <property type="term" value="F:oxidoreductase activity"/>
    <property type="evidence" value="ECO:0007669"/>
    <property type="project" value="InterPro"/>
</dbReference>
<dbReference type="SUPFAM" id="SSF50129">
    <property type="entry name" value="GroES-like"/>
    <property type="match status" value="1"/>
</dbReference>
<dbReference type="InterPro" id="IPR013149">
    <property type="entry name" value="ADH-like_C"/>
</dbReference>
<evidence type="ECO:0000256" key="1">
    <source>
        <dbReference type="ARBA" id="ARBA00022857"/>
    </source>
</evidence>
<gene>
    <name evidence="3" type="ORF">SAMN05216257_106115</name>
</gene>
<dbReference type="SUPFAM" id="SSF51735">
    <property type="entry name" value="NAD(P)-binding Rossmann-fold domains"/>
    <property type="match status" value="1"/>
</dbReference>
<dbReference type="EMBL" id="FNFV01000006">
    <property type="protein sequence ID" value="SDK96126.1"/>
    <property type="molecule type" value="Genomic_DNA"/>
</dbReference>
<dbReference type="PANTHER" id="PTHR44154">
    <property type="entry name" value="QUINONE OXIDOREDUCTASE"/>
    <property type="match status" value="1"/>
</dbReference>
<name>A0A1G9G689_9RHOB</name>